<dbReference type="AlphaFoldDB" id="A0A9I9EEG4"/>
<protein>
    <recommendedName>
        <fullName evidence="1">SWIM-type domain-containing protein</fullName>
    </recommendedName>
</protein>
<dbReference type="InterPro" id="IPR007527">
    <property type="entry name" value="Znf_SWIM"/>
</dbReference>
<accession>A0A9I9EEG4</accession>
<organism evidence="2">
    <name type="scientific">Cucumis melo</name>
    <name type="common">Muskmelon</name>
    <dbReference type="NCBI Taxonomy" id="3656"/>
    <lineage>
        <taxon>Eukaryota</taxon>
        <taxon>Viridiplantae</taxon>
        <taxon>Streptophyta</taxon>
        <taxon>Embryophyta</taxon>
        <taxon>Tracheophyta</taxon>
        <taxon>Spermatophyta</taxon>
        <taxon>Magnoliopsida</taxon>
        <taxon>eudicotyledons</taxon>
        <taxon>Gunneridae</taxon>
        <taxon>Pentapetalae</taxon>
        <taxon>rosids</taxon>
        <taxon>fabids</taxon>
        <taxon>Cucurbitales</taxon>
        <taxon>Cucurbitaceae</taxon>
        <taxon>Benincaseae</taxon>
        <taxon>Cucumis</taxon>
    </lineage>
</organism>
<feature type="domain" description="SWIM-type" evidence="1">
    <location>
        <begin position="82"/>
        <end position="109"/>
    </location>
</feature>
<evidence type="ECO:0000259" key="1">
    <source>
        <dbReference type="Pfam" id="PF04434"/>
    </source>
</evidence>
<sequence>MIKLPIVVFHSGQWDDTNSCLNYKTTGVLVDEMICGKAYTVVDFEINMRWIESTYPNIRDYLSKVNGINDVKFQMIDGRKQFIVQLDCKSCTYRIWDLDEIPCAHALAVRRWCNFIQLGTMLIGKSIGIDMNILPPTFKRRVGRLRTQRILSIGEKKSHSRCSLCHRADCLFDLAFSIFFAISIVVKCPRRRGAANVLKMG</sequence>
<proteinExistence type="predicted"/>
<evidence type="ECO:0000313" key="2">
    <source>
        <dbReference type="EnsemblPlants" id="MELO3C032681.2.1"/>
    </source>
</evidence>
<name>A0A9I9EEG4_CUCME</name>
<dbReference type="Gramene" id="MELO3C032681.2.1">
    <property type="protein sequence ID" value="MELO3C032681.2.1"/>
    <property type="gene ID" value="MELO3C032681.2"/>
</dbReference>
<dbReference type="GO" id="GO:0008270">
    <property type="term" value="F:zinc ion binding"/>
    <property type="evidence" value="ECO:0007669"/>
    <property type="project" value="InterPro"/>
</dbReference>
<reference evidence="2" key="1">
    <citation type="submission" date="2023-03" db="UniProtKB">
        <authorList>
            <consortium name="EnsemblPlants"/>
        </authorList>
    </citation>
    <scope>IDENTIFICATION</scope>
</reference>
<dbReference type="EnsemblPlants" id="MELO3C032681.2.1">
    <property type="protein sequence ID" value="MELO3C032681.2.1"/>
    <property type="gene ID" value="MELO3C032681.2"/>
</dbReference>
<dbReference type="Pfam" id="PF04434">
    <property type="entry name" value="SWIM"/>
    <property type="match status" value="1"/>
</dbReference>